<protein>
    <submittedName>
        <fullName evidence="2">Uncharacterized protein</fullName>
    </submittedName>
</protein>
<evidence type="ECO:0000256" key="1">
    <source>
        <dbReference type="SAM" id="SignalP"/>
    </source>
</evidence>
<feature type="non-terminal residue" evidence="2">
    <location>
        <position position="1"/>
    </location>
</feature>
<sequence length="152" mass="16812">SPFIFLLLISPSVALASVIDRSRNSYHLEPEIVLDRYENGPLECYNYNNMTGTTELQVCHGEGGHSLANNIDHPIAAYPACLIAKINKKDTTVTKQLCVYFPSIAVLDCDKSHCLENIRNNGRHSSCCCTTSGCNGRMLPRPQPILSFPDLE</sequence>
<evidence type="ECO:0000313" key="2">
    <source>
        <dbReference type="EMBL" id="GMT04522.1"/>
    </source>
</evidence>
<gene>
    <name evidence="2" type="ORF">PENTCL1PPCAC_26696</name>
</gene>
<dbReference type="AlphaFoldDB" id="A0AAV5UCF6"/>
<feature type="chain" id="PRO_5043764345" evidence="1">
    <location>
        <begin position="17"/>
        <end position="152"/>
    </location>
</feature>
<organism evidence="2 3">
    <name type="scientific">Pristionchus entomophagus</name>
    <dbReference type="NCBI Taxonomy" id="358040"/>
    <lineage>
        <taxon>Eukaryota</taxon>
        <taxon>Metazoa</taxon>
        <taxon>Ecdysozoa</taxon>
        <taxon>Nematoda</taxon>
        <taxon>Chromadorea</taxon>
        <taxon>Rhabditida</taxon>
        <taxon>Rhabditina</taxon>
        <taxon>Diplogasteromorpha</taxon>
        <taxon>Diplogasteroidea</taxon>
        <taxon>Neodiplogasteridae</taxon>
        <taxon>Pristionchus</taxon>
    </lineage>
</organism>
<keyword evidence="3" id="KW-1185">Reference proteome</keyword>
<keyword evidence="1" id="KW-0732">Signal</keyword>
<name>A0AAV5UCF6_9BILA</name>
<dbReference type="Proteomes" id="UP001432027">
    <property type="component" value="Unassembled WGS sequence"/>
</dbReference>
<feature type="signal peptide" evidence="1">
    <location>
        <begin position="1"/>
        <end position="16"/>
    </location>
</feature>
<accession>A0AAV5UCF6</accession>
<comment type="caution">
    <text evidence="2">The sequence shown here is derived from an EMBL/GenBank/DDBJ whole genome shotgun (WGS) entry which is preliminary data.</text>
</comment>
<proteinExistence type="predicted"/>
<dbReference type="EMBL" id="BTSX01000006">
    <property type="protein sequence ID" value="GMT04522.1"/>
    <property type="molecule type" value="Genomic_DNA"/>
</dbReference>
<evidence type="ECO:0000313" key="3">
    <source>
        <dbReference type="Proteomes" id="UP001432027"/>
    </source>
</evidence>
<reference evidence="2" key="1">
    <citation type="submission" date="2023-10" db="EMBL/GenBank/DDBJ databases">
        <title>Genome assembly of Pristionchus species.</title>
        <authorList>
            <person name="Yoshida K."/>
            <person name="Sommer R.J."/>
        </authorList>
    </citation>
    <scope>NUCLEOTIDE SEQUENCE</scope>
    <source>
        <strain evidence="2">RS0144</strain>
    </source>
</reference>